<gene>
    <name evidence="1" type="ORF">SDC9_145174</name>
</gene>
<comment type="caution">
    <text evidence="1">The sequence shown here is derived from an EMBL/GenBank/DDBJ whole genome shotgun (WGS) entry which is preliminary data.</text>
</comment>
<dbReference type="AlphaFoldDB" id="A0A645EB42"/>
<organism evidence="1">
    <name type="scientific">bioreactor metagenome</name>
    <dbReference type="NCBI Taxonomy" id="1076179"/>
    <lineage>
        <taxon>unclassified sequences</taxon>
        <taxon>metagenomes</taxon>
        <taxon>ecological metagenomes</taxon>
    </lineage>
</organism>
<dbReference type="Pfam" id="PF10962">
    <property type="entry name" value="DUF2764"/>
    <property type="match status" value="1"/>
</dbReference>
<dbReference type="EMBL" id="VSSQ01044190">
    <property type="protein sequence ID" value="MPM97993.1"/>
    <property type="molecule type" value="Genomic_DNA"/>
</dbReference>
<name>A0A645EB42_9ZZZZ</name>
<dbReference type="InterPro" id="IPR024492">
    <property type="entry name" value="DUF2764"/>
</dbReference>
<proteinExistence type="predicted"/>
<accession>A0A645EB42</accession>
<sequence length="80" mass="9549">MENKNILEREQLLDKLKWNRASEITKFNYFDLDALLAFLLKASLVERWAKMDKKTGEELFKKLVEEVRGTFDLEKVKNNN</sequence>
<evidence type="ECO:0000313" key="1">
    <source>
        <dbReference type="EMBL" id="MPM97993.1"/>
    </source>
</evidence>
<protein>
    <submittedName>
        <fullName evidence="1">Uncharacterized protein</fullName>
    </submittedName>
</protein>
<reference evidence="1" key="1">
    <citation type="submission" date="2019-08" db="EMBL/GenBank/DDBJ databases">
        <authorList>
            <person name="Kucharzyk K."/>
            <person name="Murdoch R.W."/>
            <person name="Higgins S."/>
            <person name="Loffler F."/>
        </authorList>
    </citation>
    <scope>NUCLEOTIDE SEQUENCE</scope>
</reference>